<evidence type="ECO:0000313" key="3">
    <source>
        <dbReference type="Proteomes" id="UP000182631"/>
    </source>
</evidence>
<dbReference type="AlphaFoldDB" id="A0A171DFJ7"/>
<dbReference type="EMBL" id="FITM01000047">
    <property type="protein sequence ID" value="SAY38539.1"/>
    <property type="molecule type" value="Genomic_DNA"/>
</dbReference>
<evidence type="ECO:0000256" key="1">
    <source>
        <dbReference type="SAM" id="MobiDB-lite"/>
    </source>
</evidence>
<keyword evidence="3" id="KW-1185">Reference proteome</keyword>
<dbReference type="NCBIfam" id="TIGR01865">
    <property type="entry name" value="cas_Csn1"/>
    <property type="match status" value="1"/>
</dbReference>
<evidence type="ECO:0000313" key="2">
    <source>
        <dbReference type="EMBL" id="SAY38539.1"/>
    </source>
</evidence>
<name>A0A171DFJ7_9SYNE</name>
<dbReference type="InterPro" id="IPR028629">
    <property type="entry name" value="Cas9"/>
</dbReference>
<protein>
    <submittedName>
        <fullName evidence="2">CRISPR-associated protein, Csn1 family</fullName>
    </submittedName>
</protein>
<dbReference type="GO" id="GO:0003676">
    <property type="term" value="F:nucleic acid binding"/>
    <property type="evidence" value="ECO:0007669"/>
    <property type="project" value="InterPro"/>
</dbReference>
<organism evidence="2 3">
    <name type="scientific">Candidatus Synechococcus spongiarum</name>
    <dbReference type="NCBI Taxonomy" id="431041"/>
    <lineage>
        <taxon>Bacteria</taxon>
        <taxon>Bacillati</taxon>
        <taxon>Cyanobacteriota</taxon>
        <taxon>Cyanophyceae</taxon>
        <taxon>Synechococcales</taxon>
        <taxon>Synechococcaceae</taxon>
        <taxon>Synechococcus</taxon>
    </lineage>
</organism>
<feature type="compositionally biased region" description="Basic and acidic residues" evidence="1">
    <location>
        <begin position="194"/>
        <end position="212"/>
    </location>
</feature>
<dbReference type="InterPro" id="IPR036397">
    <property type="entry name" value="RNaseH_sf"/>
</dbReference>
<sequence>MLALCLNLCKGLCCMALIFGFDIGTTSIGFAVIDHDPEQSTGKIHRLGVRIFPEARDPKALVPLNQDRRAARMRRRQLRRRRQRRHGLGELLHQYGFLPKRDNSRESEWNRVMKADPYQLRKWAFNLQRAESDGLHSQGFAAMEAERATLPEWALEGEHLSPHAVGRAIYHLAQRRHFKGRDIDEISEDAETDTQNKSDDQDAEEQEARSAGEKTGQTLKQENKTLGAWLAERDPDERKRGIHALRQNVEEEFDQVWAPCLPNDQIRADVHRAIFDQRPVFWRLKTLGACPFLPGKDLCSRGSWLSQQRRMLEKLNNLKLVSPEDRDLDAEERQAVLAKLQTQASMTWTGVRKALAPLYRTRNRRGDEKLLKFNLEQGGDKKLLGNPIEAKLANIFGNGWPDHPHRQAIRDALHERLWTADYGVWGEQRVVIRPAQERKECREEAARYFVDTFGVSHEQAEKVKALKLPTGWEPYSSEALRKILPLLEAGVRFGEIINGPELESWRAATFPNHQGESC</sequence>
<feature type="region of interest" description="Disordered" evidence="1">
    <location>
        <begin position="186"/>
        <end position="221"/>
    </location>
</feature>
<proteinExistence type="predicted"/>
<dbReference type="Proteomes" id="UP000182631">
    <property type="component" value="Unassembled WGS sequence"/>
</dbReference>
<reference evidence="3" key="1">
    <citation type="submission" date="2016-02" db="EMBL/GenBank/DDBJ databases">
        <authorList>
            <person name="liu f."/>
        </authorList>
    </citation>
    <scope>NUCLEOTIDE SEQUENCE [LARGE SCALE GENOMIC DNA]</scope>
</reference>
<feature type="non-terminal residue" evidence="2">
    <location>
        <position position="518"/>
    </location>
</feature>
<dbReference type="Gene3D" id="3.30.420.10">
    <property type="entry name" value="Ribonuclease H-like superfamily/Ribonuclease H"/>
    <property type="match status" value="1"/>
</dbReference>
<accession>A0A171DFJ7</accession>
<gene>
    <name evidence="2" type="ORF">FLM9_423</name>
</gene>
<dbReference type="GO" id="GO:0004519">
    <property type="term" value="F:endonuclease activity"/>
    <property type="evidence" value="ECO:0007669"/>
    <property type="project" value="InterPro"/>
</dbReference>